<dbReference type="Pfam" id="PF00106">
    <property type="entry name" value="adh_short"/>
    <property type="match status" value="1"/>
</dbReference>
<dbReference type="Gene3D" id="3.40.50.720">
    <property type="entry name" value="NAD(P)-binding Rossmann-like Domain"/>
    <property type="match status" value="1"/>
</dbReference>
<dbReference type="PANTHER" id="PTHR24322:SF736">
    <property type="entry name" value="RETINOL DEHYDROGENASE 10"/>
    <property type="match status" value="1"/>
</dbReference>
<name>A0AAU7DYR2_9MICO</name>
<dbReference type="NCBIfam" id="NF005878">
    <property type="entry name" value="PRK07825.1"/>
    <property type="match status" value="1"/>
</dbReference>
<gene>
    <name evidence="4" type="ORF">V5R04_02870</name>
</gene>
<reference evidence="4" key="1">
    <citation type="submission" date="2024-02" db="EMBL/GenBank/DDBJ databases">
        <title>Tomenella chthoni gen. nov. sp. nov., a member of the family Jonesiaceae isolated from bat guano.</title>
        <authorList>
            <person name="Miller S.L."/>
            <person name="King J."/>
            <person name="Sankaranarayanan K."/>
            <person name="Lawson P.A."/>
        </authorList>
    </citation>
    <scope>NUCLEOTIDE SEQUENCE</scope>
    <source>
        <strain evidence="4">BS-20</strain>
    </source>
</reference>
<keyword evidence="2" id="KW-0560">Oxidoreductase</keyword>
<dbReference type="InterPro" id="IPR036291">
    <property type="entry name" value="NAD(P)-bd_dom_sf"/>
</dbReference>
<organism evidence="4">
    <name type="scientific">Jonesiaceae bacterium BS-20</name>
    <dbReference type="NCBI Taxonomy" id="3120821"/>
    <lineage>
        <taxon>Bacteria</taxon>
        <taxon>Bacillati</taxon>
        <taxon>Actinomycetota</taxon>
        <taxon>Actinomycetes</taxon>
        <taxon>Micrococcales</taxon>
        <taxon>Jonesiaceae</taxon>
    </lineage>
</organism>
<dbReference type="PROSITE" id="PS00061">
    <property type="entry name" value="ADH_SHORT"/>
    <property type="match status" value="1"/>
</dbReference>
<dbReference type="EMBL" id="CP146203">
    <property type="protein sequence ID" value="XBH22187.1"/>
    <property type="molecule type" value="Genomic_DNA"/>
</dbReference>
<dbReference type="PRINTS" id="PR00080">
    <property type="entry name" value="SDRFAMILY"/>
</dbReference>
<proteinExistence type="inferred from homology"/>
<accession>A0AAU7DYR2</accession>
<dbReference type="GO" id="GO:0016616">
    <property type="term" value="F:oxidoreductase activity, acting on the CH-OH group of donors, NAD or NADP as acceptor"/>
    <property type="evidence" value="ECO:0007669"/>
    <property type="project" value="TreeGrafter"/>
</dbReference>
<protein>
    <submittedName>
        <fullName evidence="4">SDR family oxidoreductase</fullName>
    </submittedName>
</protein>
<dbReference type="SUPFAM" id="SSF51735">
    <property type="entry name" value="NAD(P)-binding Rossmann-fold domains"/>
    <property type="match status" value="1"/>
</dbReference>
<dbReference type="AlphaFoldDB" id="A0AAU7DYR2"/>
<evidence type="ECO:0000313" key="4">
    <source>
        <dbReference type="EMBL" id="XBH22187.1"/>
    </source>
</evidence>
<dbReference type="PRINTS" id="PR00081">
    <property type="entry name" value="GDHRDH"/>
</dbReference>
<dbReference type="CDD" id="cd05233">
    <property type="entry name" value="SDR_c"/>
    <property type="match status" value="1"/>
</dbReference>
<dbReference type="InterPro" id="IPR020904">
    <property type="entry name" value="Sc_DH/Rdtase_CS"/>
</dbReference>
<comment type="similarity">
    <text evidence="1 3">Belongs to the short-chain dehydrogenases/reductases (SDR) family.</text>
</comment>
<sequence>MNKLPNLSGKVIAVTGGATGIGKQIANVLGQAGAKVAIGDIDAKAVALTAKELGPSVTGLSLDVTNNESFQVFLAATQAALGPIDVLVNNAGLMWVGPFVDEPESAAARQVAVNLLGVIRGVKLTAPIMLARGSGHIITIASAASVLTTPGEATYAATKHGVYGFLKAARAELHGTPVKLSVIMPAVVNTALAAGTATGAAKLLEPADVALVVARTIARPKFEVTIPGYIGPLQRFIDILPAIIRDPIFRSLVPDQVRQSDSAARADYEAQFDSKVASSLDIPRSEDST</sequence>
<dbReference type="InterPro" id="IPR002347">
    <property type="entry name" value="SDR_fam"/>
</dbReference>
<dbReference type="PANTHER" id="PTHR24322">
    <property type="entry name" value="PKSB"/>
    <property type="match status" value="1"/>
</dbReference>
<evidence type="ECO:0000256" key="2">
    <source>
        <dbReference type="ARBA" id="ARBA00023002"/>
    </source>
</evidence>
<evidence type="ECO:0000256" key="1">
    <source>
        <dbReference type="ARBA" id="ARBA00006484"/>
    </source>
</evidence>
<evidence type="ECO:0000256" key="3">
    <source>
        <dbReference type="RuleBase" id="RU000363"/>
    </source>
</evidence>